<reference evidence="2 3" key="1">
    <citation type="journal article" date="2015" name="J. Biotechnol.">
        <title>Complete genome sequence of Pseudomonas rhizosphaerae IH5T (=DSM 16299T), a phosphate-solubilizing rhizobacterium for bacterial biofertilizer.</title>
        <authorList>
            <person name="Kwak Y."/>
            <person name="Jung B.K."/>
            <person name="Shin J.H."/>
        </authorList>
    </citation>
    <scope>NUCLEOTIDE SEQUENCE [LARGE SCALE GENOMIC DNA]</scope>
    <source>
        <strain evidence="2">DSM 16299</strain>
    </source>
</reference>
<dbReference type="InterPro" id="IPR010985">
    <property type="entry name" value="Ribbon_hlx_hlx"/>
</dbReference>
<dbReference type="HOGENOM" id="CLU_155311_5_0_6"/>
<dbReference type="eggNOG" id="COG3905">
    <property type="taxonomic scope" value="Bacteria"/>
</dbReference>
<dbReference type="CDD" id="cd22233">
    <property type="entry name" value="RHH_CopAso-like"/>
    <property type="match status" value="1"/>
</dbReference>
<gene>
    <name evidence="2" type="ORF">LT40_01590</name>
</gene>
<dbReference type="InterPro" id="IPR052991">
    <property type="entry name" value="Non-func_TypeII_TA_Antitoxin"/>
</dbReference>
<accession>A0A089ZPM9</accession>
<dbReference type="PANTHER" id="PTHR40688">
    <property type="match status" value="1"/>
</dbReference>
<proteinExistence type="predicted"/>
<dbReference type="Pfam" id="PF01402">
    <property type="entry name" value="RHH_1"/>
    <property type="match status" value="1"/>
</dbReference>
<evidence type="ECO:0000313" key="2">
    <source>
        <dbReference type="EMBL" id="AIS16161.1"/>
    </source>
</evidence>
<evidence type="ECO:0000313" key="3">
    <source>
        <dbReference type="Proteomes" id="UP000029499"/>
    </source>
</evidence>
<sequence>MGSPVLSFRVEAELIDQLDQLAEATDRDRQYHLKRALARYVESESWHFRAVAEGIADAEAGNLVDLDAVKAKWVARAESRINQQGGK</sequence>
<dbReference type="KEGG" id="prh:LT40_01590"/>
<dbReference type="PANTHER" id="PTHR40688:SF2">
    <property type="entry name" value="RIBBON-HELIX-HELIX PROTEIN COPG DOMAIN-CONTAINING PROTEIN"/>
    <property type="match status" value="1"/>
</dbReference>
<keyword evidence="3" id="KW-1185">Reference proteome</keyword>
<dbReference type="SUPFAM" id="SSF47598">
    <property type="entry name" value="Ribbon-helix-helix"/>
    <property type="match status" value="1"/>
</dbReference>
<dbReference type="OrthoDB" id="6900957at2"/>
<dbReference type="STRING" id="216142.LT40_01590"/>
<dbReference type="RefSeq" id="WP_043185612.1">
    <property type="nucleotide sequence ID" value="NZ_CP009533.1"/>
</dbReference>
<dbReference type="Proteomes" id="UP000029499">
    <property type="component" value="Chromosome"/>
</dbReference>
<name>A0A089ZPM9_9PSED</name>
<protein>
    <submittedName>
        <fullName evidence="2">Transcriptional regulator</fullName>
    </submittedName>
</protein>
<organism evidence="2 3">
    <name type="scientific">Pseudomonas rhizosphaerae</name>
    <dbReference type="NCBI Taxonomy" id="216142"/>
    <lineage>
        <taxon>Bacteria</taxon>
        <taxon>Pseudomonadati</taxon>
        <taxon>Pseudomonadota</taxon>
        <taxon>Gammaproteobacteria</taxon>
        <taxon>Pseudomonadales</taxon>
        <taxon>Pseudomonadaceae</taxon>
        <taxon>Pseudomonas</taxon>
    </lineage>
</organism>
<dbReference type="GO" id="GO:0006355">
    <property type="term" value="P:regulation of DNA-templated transcription"/>
    <property type="evidence" value="ECO:0007669"/>
    <property type="project" value="InterPro"/>
</dbReference>
<dbReference type="AlphaFoldDB" id="A0A089ZPM9"/>
<dbReference type="InterPro" id="IPR002145">
    <property type="entry name" value="CopG"/>
</dbReference>
<feature type="domain" description="Ribbon-helix-helix protein CopG" evidence="1">
    <location>
        <begin position="6"/>
        <end position="42"/>
    </location>
</feature>
<evidence type="ECO:0000259" key="1">
    <source>
        <dbReference type="Pfam" id="PF01402"/>
    </source>
</evidence>
<dbReference type="EMBL" id="CP009533">
    <property type="protein sequence ID" value="AIS16161.1"/>
    <property type="molecule type" value="Genomic_DNA"/>
</dbReference>